<comment type="caution">
    <text evidence="1">The sequence shown here is derived from an EMBL/GenBank/DDBJ whole genome shotgun (WGS) entry which is preliminary data.</text>
</comment>
<dbReference type="Proteomes" id="UP000784294">
    <property type="component" value="Unassembled WGS sequence"/>
</dbReference>
<evidence type="ECO:0000313" key="2">
    <source>
        <dbReference type="Proteomes" id="UP000784294"/>
    </source>
</evidence>
<organism evidence="1 2">
    <name type="scientific">Protopolystoma xenopodis</name>
    <dbReference type="NCBI Taxonomy" id="117903"/>
    <lineage>
        <taxon>Eukaryota</taxon>
        <taxon>Metazoa</taxon>
        <taxon>Spiralia</taxon>
        <taxon>Lophotrochozoa</taxon>
        <taxon>Platyhelminthes</taxon>
        <taxon>Monogenea</taxon>
        <taxon>Polyopisthocotylea</taxon>
        <taxon>Polystomatidea</taxon>
        <taxon>Polystomatidae</taxon>
        <taxon>Protopolystoma</taxon>
    </lineage>
</organism>
<accession>A0A448XGL0</accession>
<dbReference type="AlphaFoldDB" id="A0A448XGL0"/>
<gene>
    <name evidence="1" type="ORF">PXEA_LOCUS29500</name>
</gene>
<name>A0A448XGL0_9PLAT</name>
<reference evidence="1" key="1">
    <citation type="submission" date="2018-11" db="EMBL/GenBank/DDBJ databases">
        <authorList>
            <consortium name="Pathogen Informatics"/>
        </authorList>
    </citation>
    <scope>NUCLEOTIDE SEQUENCE</scope>
</reference>
<keyword evidence="2" id="KW-1185">Reference proteome</keyword>
<protein>
    <recommendedName>
        <fullName evidence="3">Fibronectin type-III domain-containing protein</fullName>
    </recommendedName>
</protein>
<evidence type="ECO:0000313" key="1">
    <source>
        <dbReference type="EMBL" id="VEL36060.1"/>
    </source>
</evidence>
<dbReference type="EMBL" id="CAAALY010251310">
    <property type="protein sequence ID" value="VEL36060.1"/>
    <property type="molecule type" value="Genomic_DNA"/>
</dbReference>
<evidence type="ECO:0008006" key="3">
    <source>
        <dbReference type="Google" id="ProtNLM"/>
    </source>
</evidence>
<sequence length="104" mass="11469">MIAEATPTSLKVSWIPASLGDGYLIGIAPYTEPEIKLDGIGTKFAIIRDLPKCAIVDLTVYTYKDGEKSSGVKVSGYTRMLIHLLGPHILFLVYKANIFSFFTR</sequence>
<proteinExistence type="predicted"/>